<dbReference type="InterPro" id="IPR002068">
    <property type="entry name" value="A-crystallin/Hsp20_dom"/>
</dbReference>
<dbReference type="OrthoDB" id="9788892at2"/>
<sequence>MSTQNQLTRTEGTRAELAATELNAPTGKQATGPRAVAEPAVEIFEDAGGITLLADMPGVPREALDVRLDGETLVIEGEAAISAPDGMRPLWAEISVPRFRRAFTLSRELDMARIEAGMKDGVLTLRIPKQAHAQPRRIAVSTS</sequence>
<dbReference type="PANTHER" id="PTHR11527">
    <property type="entry name" value="HEAT-SHOCK PROTEIN 20 FAMILY MEMBER"/>
    <property type="match status" value="1"/>
</dbReference>
<accession>A0A2G9C2S9</accession>
<dbReference type="Gene3D" id="2.60.40.790">
    <property type="match status" value="1"/>
</dbReference>
<evidence type="ECO:0000256" key="1">
    <source>
        <dbReference type="PROSITE-ProRule" id="PRU00285"/>
    </source>
</evidence>
<name>A0A2G9C2S9_9BURK</name>
<keyword evidence="5" id="KW-1185">Reference proteome</keyword>
<evidence type="ECO:0000256" key="2">
    <source>
        <dbReference type="RuleBase" id="RU003616"/>
    </source>
</evidence>
<dbReference type="AlphaFoldDB" id="A0A2G9C2S9"/>
<protein>
    <submittedName>
        <fullName evidence="4">Heat-shock protein</fullName>
    </submittedName>
</protein>
<feature type="domain" description="SHSP" evidence="3">
    <location>
        <begin position="32"/>
        <end position="143"/>
    </location>
</feature>
<dbReference type="Pfam" id="PF00011">
    <property type="entry name" value="HSP20"/>
    <property type="match status" value="1"/>
</dbReference>
<dbReference type="InterPro" id="IPR008978">
    <property type="entry name" value="HSP20-like_chaperone"/>
</dbReference>
<evidence type="ECO:0000313" key="4">
    <source>
        <dbReference type="EMBL" id="PIM50720.1"/>
    </source>
</evidence>
<comment type="similarity">
    <text evidence="1 2">Belongs to the small heat shock protein (HSP20) family.</text>
</comment>
<dbReference type="RefSeq" id="WP_099864189.1">
    <property type="nucleotide sequence ID" value="NZ_PEOG01000105.1"/>
</dbReference>
<dbReference type="SUPFAM" id="SSF49764">
    <property type="entry name" value="HSP20-like chaperones"/>
    <property type="match status" value="1"/>
</dbReference>
<dbReference type="EMBL" id="PEOG01000105">
    <property type="protein sequence ID" value="PIM50720.1"/>
    <property type="molecule type" value="Genomic_DNA"/>
</dbReference>
<dbReference type="PROSITE" id="PS01031">
    <property type="entry name" value="SHSP"/>
    <property type="match status" value="1"/>
</dbReference>
<dbReference type="Proteomes" id="UP000231501">
    <property type="component" value="Unassembled WGS sequence"/>
</dbReference>
<dbReference type="InterPro" id="IPR031107">
    <property type="entry name" value="Small_HSP"/>
</dbReference>
<comment type="caution">
    <text evidence="4">The sequence shown here is derived from an EMBL/GenBank/DDBJ whole genome shotgun (WGS) entry which is preliminary data.</text>
</comment>
<evidence type="ECO:0000313" key="5">
    <source>
        <dbReference type="Proteomes" id="UP000231501"/>
    </source>
</evidence>
<dbReference type="CDD" id="cd06464">
    <property type="entry name" value="ACD_sHsps-like"/>
    <property type="match status" value="1"/>
</dbReference>
<reference evidence="4 5" key="1">
    <citation type="submission" date="2017-11" db="EMBL/GenBank/DDBJ databases">
        <title>Draft genome sequence of Mitsuaria sp. HWN-4.</title>
        <authorList>
            <person name="Gundlapally S.R."/>
        </authorList>
    </citation>
    <scope>NUCLEOTIDE SEQUENCE [LARGE SCALE GENOMIC DNA]</scope>
    <source>
        <strain evidence="4 5">HWN-4</strain>
    </source>
</reference>
<gene>
    <name evidence="4" type="ORF">CS062_23535</name>
</gene>
<organism evidence="4 5">
    <name type="scientific">Roseateles chitinivorans</name>
    <dbReference type="NCBI Taxonomy" id="2917965"/>
    <lineage>
        <taxon>Bacteria</taxon>
        <taxon>Pseudomonadati</taxon>
        <taxon>Pseudomonadota</taxon>
        <taxon>Betaproteobacteria</taxon>
        <taxon>Burkholderiales</taxon>
        <taxon>Sphaerotilaceae</taxon>
        <taxon>Roseateles</taxon>
    </lineage>
</organism>
<evidence type="ECO:0000259" key="3">
    <source>
        <dbReference type="PROSITE" id="PS01031"/>
    </source>
</evidence>
<proteinExistence type="inferred from homology"/>